<gene>
    <name evidence="2" type="ORF">MAMMFC1_03151</name>
</gene>
<keyword evidence="1" id="KW-0812">Transmembrane</keyword>
<keyword evidence="1" id="KW-1133">Transmembrane helix</keyword>
<evidence type="ECO:0000313" key="2">
    <source>
        <dbReference type="EMBL" id="BBB92458.1"/>
    </source>
</evidence>
<keyword evidence="1" id="KW-0472">Membrane</keyword>
<name>A0A348AN10_9FIRM</name>
<dbReference type="Proteomes" id="UP000276437">
    <property type="component" value="Chromosome"/>
</dbReference>
<accession>A0A348AN10</accession>
<dbReference type="AlphaFoldDB" id="A0A348AN10"/>
<feature type="transmembrane region" description="Helical" evidence="1">
    <location>
        <begin position="16"/>
        <end position="42"/>
    </location>
</feature>
<reference evidence="2 3" key="1">
    <citation type="journal article" date="2018" name="Int. J. Syst. Evol. Microbiol.">
        <title>Methylomusa anaerophila gen. nov., sp. nov., an anaerobic methanol-utilizing bacterium isolated from a microbial fuel cell.</title>
        <authorList>
            <person name="Amano N."/>
            <person name="Yamamuro A."/>
            <person name="Miyahara M."/>
            <person name="Kouzuma A."/>
            <person name="Abe T."/>
            <person name="Watanabe K."/>
        </authorList>
    </citation>
    <scope>NUCLEOTIDE SEQUENCE [LARGE SCALE GENOMIC DNA]</scope>
    <source>
        <strain evidence="2 3">MMFC1</strain>
    </source>
</reference>
<dbReference type="KEGG" id="mana:MAMMFC1_03151"/>
<evidence type="ECO:0000313" key="3">
    <source>
        <dbReference type="Proteomes" id="UP000276437"/>
    </source>
</evidence>
<dbReference type="EMBL" id="AP018449">
    <property type="protein sequence ID" value="BBB92458.1"/>
    <property type="molecule type" value="Genomic_DNA"/>
</dbReference>
<sequence>MNLNHIWMNLFGTTQWFGINIGFWVSMFVIAMVVVVMNVVFWGMKPKRKAVKAAVDKLGEKR</sequence>
<dbReference type="RefSeq" id="WP_126309327.1">
    <property type="nucleotide sequence ID" value="NZ_AP018449.1"/>
</dbReference>
<keyword evidence="3" id="KW-1185">Reference proteome</keyword>
<proteinExistence type="predicted"/>
<organism evidence="2 3">
    <name type="scientific">Methylomusa anaerophila</name>
    <dbReference type="NCBI Taxonomy" id="1930071"/>
    <lineage>
        <taxon>Bacteria</taxon>
        <taxon>Bacillati</taxon>
        <taxon>Bacillota</taxon>
        <taxon>Negativicutes</taxon>
        <taxon>Selenomonadales</taxon>
        <taxon>Sporomusaceae</taxon>
        <taxon>Methylomusa</taxon>
    </lineage>
</organism>
<protein>
    <submittedName>
        <fullName evidence="2">Uncharacterized protein</fullName>
    </submittedName>
</protein>
<evidence type="ECO:0000256" key="1">
    <source>
        <dbReference type="SAM" id="Phobius"/>
    </source>
</evidence>